<dbReference type="AlphaFoldDB" id="A0AAD5Q7I9"/>
<dbReference type="EMBL" id="JAKCXM010000392">
    <property type="protein sequence ID" value="KAJ0394674.1"/>
    <property type="molecule type" value="Genomic_DNA"/>
</dbReference>
<feature type="domain" description="Cytochrome b5 heme-binding" evidence="3">
    <location>
        <begin position="67"/>
        <end position="165"/>
    </location>
</feature>
<accession>A0AAD5Q7I9</accession>
<comment type="similarity">
    <text evidence="1">Belongs to the cytochrome b5 family. MAPR subfamily.</text>
</comment>
<evidence type="ECO:0000313" key="4">
    <source>
        <dbReference type="EMBL" id="KAJ0394674.1"/>
    </source>
</evidence>
<keyword evidence="2" id="KW-1133">Transmembrane helix</keyword>
<dbReference type="SUPFAM" id="SSF55856">
    <property type="entry name" value="Cytochrome b5-like heme/steroid binding domain"/>
    <property type="match status" value="2"/>
</dbReference>
<protein>
    <recommendedName>
        <fullName evidence="3">Cytochrome b5 heme-binding domain-containing protein</fullName>
    </recommendedName>
</protein>
<feature type="domain" description="Cytochrome b5 heme-binding" evidence="3">
    <location>
        <begin position="170"/>
        <end position="269"/>
    </location>
</feature>
<dbReference type="SMART" id="SM01117">
    <property type="entry name" value="Cyt-b5"/>
    <property type="match status" value="2"/>
</dbReference>
<dbReference type="Gene3D" id="3.10.120.10">
    <property type="entry name" value="Cytochrome b5-like heme/steroid binding domain"/>
    <property type="match status" value="2"/>
</dbReference>
<organism evidence="4 5">
    <name type="scientific">Pythium insidiosum</name>
    <name type="common">Pythiosis disease agent</name>
    <dbReference type="NCBI Taxonomy" id="114742"/>
    <lineage>
        <taxon>Eukaryota</taxon>
        <taxon>Sar</taxon>
        <taxon>Stramenopiles</taxon>
        <taxon>Oomycota</taxon>
        <taxon>Peronosporomycetes</taxon>
        <taxon>Pythiales</taxon>
        <taxon>Pythiaceae</taxon>
        <taxon>Pythium</taxon>
    </lineage>
</organism>
<dbReference type="Proteomes" id="UP001209570">
    <property type="component" value="Unassembled WGS sequence"/>
</dbReference>
<dbReference type="GO" id="GO:0012505">
    <property type="term" value="C:endomembrane system"/>
    <property type="evidence" value="ECO:0007669"/>
    <property type="project" value="TreeGrafter"/>
</dbReference>
<dbReference type="PANTHER" id="PTHR10281">
    <property type="entry name" value="MEMBRANE-ASSOCIATED PROGESTERONE RECEPTOR COMPONENT-RELATED"/>
    <property type="match status" value="1"/>
</dbReference>
<keyword evidence="2" id="KW-0812">Transmembrane</keyword>
<evidence type="ECO:0000259" key="3">
    <source>
        <dbReference type="SMART" id="SM01117"/>
    </source>
</evidence>
<dbReference type="InterPro" id="IPR001199">
    <property type="entry name" value="Cyt_B5-like_heme/steroid-bd"/>
</dbReference>
<evidence type="ECO:0000256" key="1">
    <source>
        <dbReference type="ARBA" id="ARBA00038357"/>
    </source>
</evidence>
<name>A0AAD5Q7I9_PYTIN</name>
<dbReference type="PANTHER" id="PTHR10281:SF76">
    <property type="entry name" value="CALCUTTA CUP-RELATED"/>
    <property type="match status" value="1"/>
</dbReference>
<evidence type="ECO:0000256" key="2">
    <source>
        <dbReference type="SAM" id="Phobius"/>
    </source>
</evidence>
<feature type="transmembrane region" description="Helical" evidence="2">
    <location>
        <begin position="12"/>
        <end position="33"/>
    </location>
</feature>
<dbReference type="InterPro" id="IPR036400">
    <property type="entry name" value="Cyt_B5-like_heme/steroid_sf"/>
</dbReference>
<dbReference type="GO" id="GO:0016020">
    <property type="term" value="C:membrane"/>
    <property type="evidence" value="ECO:0007669"/>
    <property type="project" value="TreeGrafter"/>
</dbReference>
<evidence type="ECO:0000313" key="5">
    <source>
        <dbReference type="Proteomes" id="UP001209570"/>
    </source>
</evidence>
<dbReference type="FunFam" id="3.10.120.10:FF:000003">
    <property type="entry name" value="membrane-associated progesterone receptor component 1"/>
    <property type="match status" value="2"/>
</dbReference>
<gene>
    <name evidence="4" type="ORF">P43SY_004157</name>
</gene>
<comment type="caution">
    <text evidence="4">The sequence shown here is derived from an EMBL/GenBank/DDBJ whole genome shotgun (WGS) entry which is preliminary data.</text>
</comment>
<keyword evidence="5" id="KW-1185">Reference proteome</keyword>
<dbReference type="InterPro" id="IPR050577">
    <property type="entry name" value="MAPR/NEUFC/NENF-like"/>
</dbReference>
<reference evidence="4" key="1">
    <citation type="submission" date="2021-12" db="EMBL/GenBank/DDBJ databases">
        <title>Prjna785345.</title>
        <authorList>
            <person name="Rujirawat T."/>
            <person name="Krajaejun T."/>
        </authorList>
    </citation>
    <scope>NUCLEOTIDE SEQUENCE</scope>
    <source>
        <strain evidence="4">Pi057C3</strain>
    </source>
</reference>
<proteinExistence type="inferred from homology"/>
<dbReference type="Pfam" id="PF00173">
    <property type="entry name" value="Cyt-b5"/>
    <property type="match status" value="2"/>
</dbReference>
<keyword evidence="2" id="KW-0472">Membrane</keyword>
<sequence>MDWIKTLAGSGASSNVLVGAGIAVLAIVALRFWNASIDAENARALTAARERQAKAKAEKREVRRRFFTLEELKAFTGEDGKPIYIGLLDEVYDVSAKRDFYGPGGGYHLFAGRDASRALAKMSFETADLENDDLSDLGFMDNETLQDWVNKFSIYNQYPNVGRVLRHRDLTRDELAQFNGVDNPRKICYVALNGKIYDVTLDGLAHYGPDGGYKQFAGRDASRALACMLLTDEAVENPDISDITDEQKKTLADWEAKFQQKYPVIGKLVD</sequence>